<dbReference type="PROSITE" id="PS50045">
    <property type="entry name" value="SIGMA54_INTERACT_4"/>
    <property type="match status" value="1"/>
</dbReference>
<sequence length="197" mass="22096">MNLSKNDQSVRILIVDDELSVRDSLTKWFIEDGYRADAAADAEETLKKLKPGVWDIIFLDIKLPGMDGMELQQRIKKIDPNATIIMITAYATVDTAVKSLKEGAHDYVTKPVDPDYLSHLVANVVKQRRLLSENIQLKERIQELYEIDQIVGDSPAMQKVFELIKTVAPTDTSVMIRGESGTGKELIARAIHSNSSR</sequence>
<feature type="domain" description="Response regulatory" evidence="7">
    <location>
        <begin position="11"/>
        <end position="125"/>
    </location>
</feature>
<dbReference type="InterPro" id="IPR001789">
    <property type="entry name" value="Sig_transdc_resp-reg_receiver"/>
</dbReference>
<evidence type="ECO:0000256" key="2">
    <source>
        <dbReference type="ARBA" id="ARBA00022741"/>
    </source>
</evidence>
<evidence type="ECO:0000256" key="4">
    <source>
        <dbReference type="ARBA" id="ARBA00023015"/>
    </source>
</evidence>
<evidence type="ECO:0000259" key="6">
    <source>
        <dbReference type="PROSITE" id="PS50045"/>
    </source>
</evidence>
<evidence type="ECO:0000256" key="3">
    <source>
        <dbReference type="ARBA" id="ARBA00022840"/>
    </source>
</evidence>
<dbReference type="SUPFAM" id="SSF52172">
    <property type="entry name" value="CheY-like"/>
    <property type="match status" value="1"/>
</dbReference>
<gene>
    <name evidence="8" type="ORF">S01H1_34273</name>
</gene>
<keyword evidence="4" id="KW-0805">Transcription regulation</keyword>
<reference evidence="8" key="1">
    <citation type="journal article" date="2014" name="Front. Microbiol.">
        <title>High frequency of phylogenetically diverse reductive dehalogenase-homologous genes in deep subseafloor sedimentary metagenomes.</title>
        <authorList>
            <person name="Kawai M."/>
            <person name="Futagami T."/>
            <person name="Toyoda A."/>
            <person name="Takaki Y."/>
            <person name="Nishi S."/>
            <person name="Hori S."/>
            <person name="Arai W."/>
            <person name="Tsubouchi T."/>
            <person name="Morono Y."/>
            <person name="Uchiyama I."/>
            <person name="Ito T."/>
            <person name="Fujiyama A."/>
            <person name="Inagaki F."/>
            <person name="Takami H."/>
        </authorList>
    </citation>
    <scope>NUCLEOTIDE SEQUENCE</scope>
    <source>
        <strain evidence="8">Expedition CK06-06</strain>
    </source>
</reference>
<protein>
    <recommendedName>
        <fullName evidence="9">Response regulatory domain-containing protein</fullName>
    </recommendedName>
</protein>
<dbReference type="Pfam" id="PF00158">
    <property type="entry name" value="Sigma54_activat"/>
    <property type="match status" value="1"/>
</dbReference>
<dbReference type="Gene3D" id="3.40.50.300">
    <property type="entry name" value="P-loop containing nucleotide triphosphate hydrolases"/>
    <property type="match status" value="1"/>
</dbReference>
<dbReference type="Gene3D" id="3.40.50.2300">
    <property type="match status" value="1"/>
</dbReference>
<dbReference type="PROSITE" id="PS50110">
    <property type="entry name" value="RESPONSE_REGULATORY"/>
    <property type="match status" value="1"/>
</dbReference>
<name>X0U961_9ZZZZ</name>
<accession>X0U961</accession>
<dbReference type="PANTHER" id="PTHR32071">
    <property type="entry name" value="TRANSCRIPTIONAL REGULATORY PROTEIN"/>
    <property type="match status" value="1"/>
</dbReference>
<comment type="caution">
    <text evidence="8">The sequence shown here is derived from an EMBL/GenBank/DDBJ whole genome shotgun (WGS) entry which is preliminary data.</text>
</comment>
<dbReference type="InterPro" id="IPR027417">
    <property type="entry name" value="P-loop_NTPase"/>
</dbReference>
<dbReference type="Pfam" id="PF00072">
    <property type="entry name" value="Response_reg"/>
    <property type="match status" value="1"/>
</dbReference>
<dbReference type="EMBL" id="BARS01021331">
    <property type="protein sequence ID" value="GAG02364.1"/>
    <property type="molecule type" value="Genomic_DNA"/>
</dbReference>
<dbReference type="InterPro" id="IPR025662">
    <property type="entry name" value="Sigma_54_int_dom_ATP-bd_1"/>
</dbReference>
<dbReference type="SMART" id="SM00448">
    <property type="entry name" value="REC"/>
    <property type="match status" value="1"/>
</dbReference>
<keyword evidence="2" id="KW-0547">Nucleotide-binding</keyword>
<dbReference type="GO" id="GO:0006355">
    <property type="term" value="P:regulation of DNA-templated transcription"/>
    <property type="evidence" value="ECO:0007669"/>
    <property type="project" value="InterPro"/>
</dbReference>
<organism evidence="8">
    <name type="scientific">marine sediment metagenome</name>
    <dbReference type="NCBI Taxonomy" id="412755"/>
    <lineage>
        <taxon>unclassified sequences</taxon>
        <taxon>metagenomes</taxon>
        <taxon>ecological metagenomes</taxon>
    </lineage>
</organism>
<proteinExistence type="predicted"/>
<evidence type="ECO:0000313" key="8">
    <source>
        <dbReference type="EMBL" id="GAG02364.1"/>
    </source>
</evidence>
<dbReference type="GO" id="GO:0005524">
    <property type="term" value="F:ATP binding"/>
    <property type="evidence" value="ECO:0007669"/>
    <property type="project" value="UniProtKB-KW"/>
</dbReference>
<dbReference type="FunFam" id="3.40.50.2300:FF:000018">
    <property type="entry name" value="DNA-binding transcriptional regulator NtrC"/>
    <property type="match status" value="1"/>
</dbReference>
<keyword evidence="1" id="KW-0597">Phosphoprotein</keyword>
<feature type="domain" description="Sigma-54 factor interaction" evidence="6">
    <location>
        <begin position="150"/>
        <end position="197"/>
    </location>
</feature>
<dbReference type="InterPro" id="IPR002078">
    <property type="entry name" value="Sigma_54_int"/>
</dbReference>
<keyword evidence="5" id="KW-0804">Transcription</keyword>
<evidence type="ECO:0000256" key="5">
    <source>
        <dbReference type="ARBA" id="ARBA00023163"/>
    </source>
</evidence>
<feature type="non-terminal residue" evidence="8">
    <location>
        <position position="197"/>
    </location>
</feature>
<evidence type="ECO:0008006" key="9">
    <source>
        <dbReference type="Google" id="ProtNLM"/>
    </source>
</evidence>
<dbReference type="GO" id="GO:0000160">
    <property type="term" value="P:phosphorelay signal transduction system"/>
    <property type="evidence" value="ECO:0007669"/>
    <property type="project" value="InterPro"/>
</dbReference>
<evidence type="ECO:0000259" key="7">
    <source>
        <dbReference type="PROSITE" id="PS50110"/>
    </source>
</evidence>
<dbReference type="AlphaFoldDB" id="X0U961"/>
<evidence type="ECO:0000256" key="1">
    <source>
        <dbReference type="ARBA" id="ARBA00022553"/>
    </source>
</evidence>
<dbReference type="PROSITE" id="PS00675">
    <property type="entry name" value="SIGMA54_INTERACT_1"/>
    <property type="match status" value="1"/>
</dbReference>
<keyword evidence="3" id="KW-0067">ATP-binding</keyword>
<dbReference type="InterPro" id="IPR011006">
    <property type="entry name" value="CheY-like_superfamily"/>
</dbReference>